<dbReference type="RefSeq" id="WP_014707108.1">
    <property type="nucleotide sequence ID" value="NC_017857.3"/>
</dbReference>
<evidence type="ECO:0000256" key="1">
    <source>
        <dbReference type="HAMAP-Rule" id="MF_00676"/>
    </source>
</evidence>
<dbReference type="PANTHER" id="PTHR37421">
    <property type="entry name" value="UPF0260 PROTEIN YCGN"/>
    <property type="match status" value="1"/>
</dbReference>
<dbReference type="eggNOG" id="COG2983">
    <property type="taxonomic scope" value="Bacteria"/>
</dbReference>
<evidence type="ECO:0000313" key="3">
    <source>
        <dbReference type="Proteomes" id="UP000009144"/>
    </source>
</evidence>
<dbReference type="KEGG" id="mej:Q7A_1922"/>
<dbReference type="HAMAP" id="MF_00676">
    <property type="entry name" value="UPF0260"/>
    <property type="match status" value="1"/>
</dbReference>
<dbReference type="Proteomes" id="UP000009144">
    <property type="component" value="Chromosome"/>
</dbReference>
<dbReference type="InterPro" id="IPR005358">
    <property type="entry name" value="Puta_zinc/iron-chelating_dom"/>
</dbReference>
<dbReference type="NCBIfam" id="NF003501">
    <property type="entry name" value="PRK05170.1-5"/>
    <property type="match status" value="1"/>
</dbReference>
<accession>I1XK20</accession>
<proteinExistence type="inferred from homology"/>
<dbReference type="Pfam" id="PF03692">
    <property type="entry name" value="CxxCxxCC"/>
    <property type="match status" value="1"/>
</dbReference>
<dbReference type="EMBL" id="CP003390">
    <property type="protein sequence ID" value="AFI84739.1"/>
    <property type="molecule type" value="Genomic_DNA"/>
</dbReference>
<reference evidence="2 3" key="2">
    <citation type="journal article" date="2013" name="Int. J. Syst. Evol. Microbiol.">
        <title>Methylophaga nitratireducenticrescens sp. nov. and Methylophaga frappieri sp. nov., isolated from the biofilm of the methanol-fed denitrification system treating the seawater at the Montreal Biodome.</title>
        <authorList>
            <person name="Villeneuve C."/>
            <person name="Martineau C."/>
            <person name="Mauffrey F."/>
            <person name="Villemur R."/>
        </authorList>
    </citation>
    <scope>NUCLEOTIDE SEQUENCE [LARGE SCALE GENOMIC DNA]</scope>
    <source>
        <strain evidence="2 3">JAM1</strain>
    </source>
</reference>
<dbReference type="PIRSF" id="PIRSF006173">
    <property type="entry name" value="UCP006173"/>
    <property type="match status" value="1"/>
</dbReference>
<dbReference type="HOGENOM" id="CLU_109769_1_0_6"/>
<dbReference type="STRING" id="754476.Q7A_1922"/>
<keyword evidence="3" id="KW-1185">Reference proteome</keyword>
<reference evidence="2 3" key="1">
    <citation type="journal article" date="2012" name="J. Bacteriol.">
        <title>Complete genome sequences of Methylophaga sp. strain JAM1 and Methylophaga sp. strain JAM7.</title>
        <authorList>
            <person name="Villeneuve C."/>
            <person name="Martineau C."/>
            <person name="Mauffrey F."/>
            <person name="Villemur R."/>
        </authorList>
    </citation>
    <scope>NUCLEOTIDE SEQUENCE [LARGE SCALE GENOMIC DNA]</scope>
    <source>
        <strain evidence="2 3">JAM1</strain>
    </source>
</reference>
<comment type="similarity">
    <text evidence="1">Belongs to the UPF0260 family.</text>
</comment>
<sequence>MTDQHKTSTEFWKHKRLGQMTHTEWESLCDGCGRCCLHKLEDDADERMYYTRVACELLDISTCRCKDYANRQKTVPDCIQLSVEQAHFFDWLPDTCAYRLLAEGESLPEWHPLITGDPQSVMDAGVSVRNVAISESEDIDLTEEVIALQPPVYPHDT</sequence>
<dbReference type="PANTHER" id="PTHR37421:SF1">
    <property type="entry name" value="UPF0260 PROTEIN YCGN"/>
    <property type="match status" value="1"/>
</dbReference>
<dbReference type="OrthoDB" id="9786855at2"/>
<name>I1XK20_METNJ</name>
<gene>
    <name evidence="2" type="ordered locus">Q7A_1922</name>
</gene>
<dbReference type="InterPro" id="IPR008228">
    <property type="entry name" value="UCP006173"/>
</dbReference>
<organism evidence="2 3">
    <name type="scientific">Methylophaga nitratireducenticrescens</name>
    <dbReference type="NCBI Taxonomy" id="754476"/>
    <lineage>
        <taxon>Bacteria</taxon>
        <taxon>Pseudomonadati</taxon>
        <taxon>Pseudomonadota</taxon>
        <taxon>Gammaproteobacteria</taxon>
        <taxon>Thiotrichales</taxon>
        <taxon>Piscirickettsiaceae</taxon>
        <taxon>Methylophaga</taxon>
    </lineage>
</organism>
<dbReference type="NCBIfam" id="NF003507">
    <property type="entry name" value="PRK05170.2-5"/>
    <property type="match status" value="1"/>
</dbReference>
<dbReference type="PATRIC" id="fig|754476.3.peg.1900"/>
<protein>
    <recommendedName>
        <fullName evidence="1">UPF0260 protein Q7A_1922</fullName>
    </recommendedName>
</protein>
<evidence type="ECO:0000313" key="2">
    <source>
        <dbReference type="EMBL" id="AFI84739.1"/>
    </source>
</evidence>
<dbReference type="AlphaFoldDB" id="I1XK20"/>